<dbReference type="RefSeq" id="WP_118588939.1">
    <property type="nucleotide sequence ID" value="NZ_JACOOZ010000002.1"/>
</dbReference>
<name>A0ABR7F096_9FIRM</name>
<feature type="domain" description="DUF5716" evidence="1">
    <location>
        <begin position="116"/>
        <end position="412"/>
    </location>
</feature>
<evidence type="ECO:0000313" key="3">
    <source>
        <dbReference type="Proteomes" id="UP000597877"/>
    </source>
</evidence>
<sequence length="412" mass="47113">MGKGMILGIDFSMDYAQIAYLDNDGNPQSVSVGTEDNYMIPAVVCYNSELNEWSAGDEAVNKGRLEKSKVYKNLPEIFNEDSENDADEAKKAVSTFMSYLIKLAVNYSNGRLIKNILVTVNQVNPQVIKGLLEVFTELGYNEKDIKVISHSESFVYYVLNQNKDIWINNVLFLQLDKHEFSCRRLNVIKGRQPHVADVRMTDLSNLFTMDLVTREPLGADEILSEFLEEQLKKHVVSGVFLSGEGFYVDGWQKTLSVLCRNRRVFKGSNLIVKGAAYGAREFFYVPVLDKYLISCKGRTRVKIVMAVKYKEHDSYITLSNIGEYWHQAKSKAECIMEKPTEASFEIQDIMNHANESFKIDLKDFPKRPPNTTRLEINFRYLSENSFEIEIKDLGFGEFFKSSGMSVKKEITL</sequence>
<organism evidence="2 3">
    <name type="scientific">Eubacterium segne</name>
    <dbReference type="NCBI Taxonomy" id="2763045"/>
    <lineage>
        <taxon>Bacteria</taxon>
        <taxon>Bacillati</taxon>
        <taxon>Bacillota</taxon>
        <taxon>Clostridia</taxon>
        <taxon>Eubacteriales</taxon>
        <taxon>Eubacteriaceae</taxon>
        <taxon>Eubacterium</taxon>
    </lineage>
</organism>
<comment type="caution">
    <text evidence="2">The sequence shown here is derived from an EMBL/GenBank/DDBJ whole genome shotgun (WGS) entry which is preliminary data.</text>
</comment>
<reference evidence="2 3" key="1">
    <citation type="submission" date="2020-08" db="EMBL/GenBank/DDBJ databases">
        <title>Genome public.</title>
        <authorList>
            <person name="Liu C."/>
            <person name="Sun Q."/>
        </authorList>
    </citation>
    <scope>NUCLEOTIDE SEQUENCE [LARGE SCALE GENOMIC DNA]</scope>
    <source>
        <strain evidence="2 3">BX4</strain>
    </source>
</reference>
<evidence type="ECO:0000313" key="2">
    <source>
        <dbReference type="EMBL" id="MBC5667004.1"/>
    </source>
</evidence>
<dbReference type="InterPro" id="IPR043770">
    <property type="entry name" value="DUF5716_C"/>
</dbReference>
<accession>A0ABR7F096</accession>
<dbReference type="Proteomes" id="UP000597877">
    <property type="component" value="Unassembled WGS sequence"/>
</dbReference>
<dbReference type="Gene3D" id="3.30.420.40">
    <property type="match status" value="1"/>
</dbReference>
<dbReference type="EMBL" id="JACOOZ010000002">
    <property type="protein sequence ID" value="MBC5667004.1"/>
    <property type="molecule type" value="Genomic_DNA"/>
</dbReference>
<dbReference type="Pfam" id="PF18980">
    <property type="entry name" value="DUF5716_C"/>
    <property type="match status" value="1"/>
</dbReference>
<proteinExistence type="predicted"/>
<keyword evidence="3" id="KW-1185">Reference proteome</keyword>
<gene>
    <name evidence="2" type="ORF">H8S00_03230</name>
</gene>
<protein>
    <recommendedName>
        <fullName evidence="1">DUF5716 domain-containing protein</fullName>
    </recommendedName>
</protein>
<evidence type="ECO:0000259" key="1">
    <source>
        <dbReference type="Pfam" id="PF18980"/>
    </source>
</evidence>